<dbReference type="VEuPathDB" id="VectorBase:LDEU014569"/>
<keyword evidence="8" id="KW-1185">Reference proteome</keyword>
<evidence type="ECO:0000256" key="4">
    <source>
        <dbReference type="ARBA" id="ARBA00023136"/>
    </source>
</evidence>
<dbReference type="InterPro" id="IPR011701">
    <property type="entry name" value="MFS"/>
</dbReference>
<dbReference type="PANTHER" id="PTHR10924">
    <property type="entry name" value="MAJOR FACILITATOR SUPERFAMILY PROTEIN-RELATED"/>
    <property type="match status" value="1"/>
</dbReference>
<dbReference type="AlphaFoldDB" id="A0A443Q957"/>
<sequence length="109" mass="11781">MIVYIPGIFPASWLINKKGLRFSVLLGSFGTCIGSWVKCLSVSPDRFWVTMIGQTIVAVSQLFLLSLPPRVASVWFAPNEVSRATAVGVFGNQLGIALGFVIPPLLSRS</sequence>
<feature type="transmembrane region" description="Helical" evidence="5">
    <location>
        <begin position="20"/>
        <end position="40"/>
    </location>
</feature>
<evidence type="ECO:0000256" key="5">
    <source>
        <dbReference type="SAM" id="Phobius"/>
    </source>
</evidence>
<reference evidence="7 8" key="1">
    <citation type="journal article" date="2018" name="Gigascience">
        <title>Genomes of trombidid mites reveal novel predicted allergens and laterally-transferred genes associated with secondary metabolism.</title>
        <authorList>
            <person name="Dong X."/>
            <person name="Chaisiri K."/>
            <person name="Xia D."/>
            <person name="Armstrong S.D."/>
            <person name="Fang Y."/>
            <person name="Donnelly M.J."/>
            <person name="Kadowaki T."/>
            <person name="McGarry J.W."/>
            <person name="Darby A.C."/>
            <person name="Makepeace B.L."/>
        </authorList>
    </citation>
    <scope>NUCLEOTIDE SEQUENCE [LARGE SCALE GENOMIC DNA]</scope>
    <source>
        <strain evidence="7">UoL-UT</strain>
    </source>
</reference>
<dbReference type="Pfam" id="PF07690">
    <property type="entry name" value="MFS_1"/>
    <property type="match status" value="1"/>
</dbReference>
<evidence type="ECO:0000256" key="1">
    <source>
        <dbReference type="ARBA" id="ARBA00004141"/>
    </source>
</evidence>
<organism evidence="7 8">
    <name type="scientific">Leptotrombidium deliense</name>
    <dbReference type="NCBI Taxonomy" id="299467"/>
    <lineage>
        <taxon>Eukaryota</taxon>
        <taxon>Metazoa</taxon>
        <taxon>Ecdysozoa</taxon>
        <taxon>Arthropoda</taxon>
        <taxon>Chelicerata</taxon>
        <taxon>Arachnida</taxon>
        <taxon>Acari</taxon>
        <taxon>Acariformes</taxon>
        <taxon>Trombidiformes</taxon>
        <taxon>Prostigmata</taxon>
        <taxon>Anystina</taxon>
        <taxon>Parasitengona</taxon>
        <taxon>Trombiculoidea</taxon>
        <taxon>Trombiculidae</taxon>
        <taxon>Leptotrombidium</taxon>
    </lineage>
</organism>
<dbReference type="PROSITE" id="PS50850">
    <property type="entry name" value="MFS"/>
    <property type="match status" value="1"/>
</dbReference>
<proteinExistence type="predicted"/>
<dbReference type="OrthoDB" id="6412155at2759"/>
<comment type="subcellular location">
    <subcellularLocation>
        <location evidence="1">Membrane</location>
        <topology evidence="1">Multi-pass membrane protein</topology>
    </subcellularLocation>
</comment>
<feature type="domain" description="Major facilitator superfamily (MFS) profile" evidence="6">
    <location>
        <begin position="1"/>
        <end position="109"/>
    </location>
</feature>
<dbReference type="GO" id="GO:0097037">
    <property type="term" value="P:heme export"/>
    <property type="evidence" value="ECO:0007669"/>
    <property type="project" value="TreeGrafter"/>
</dbReference>
<dbReference type="GO" id="GO:0020037">
    <property type="term" value="F:heme binding"/>
    <property type="evidence" value="ECO:0007669"/>
    <property type="project" value="TreeGrafter"/>
</dbReference>
<dbReference type="GO" id="GO:0015232">
    <property type="term" value="F:heme transmembrane transporter activity"/>
    <property type="evidence" value="ECO:0007669"/>
    <property type="project" value="TreeGrafter"/>
</dbReference>
<keyword evidence="4 5" id="KW-0472">Membrane</keyword>
<feature type="transmembrane region" description="Helical" evidence="5">
    <location>
        <begin position="87"/>
        <end position="106"/>
    </location>
</feature>
<feature type="transmembrane region" description="Helical" evidence="5">
    <location>
        <begin position="47"/>
        <end position="67"/>
    </location>
</feature>
<accession>A0A443Q957</accession>
<dbReference type="EMBL" id="NCKV01063202">
    <property type="protein sequence ID" value="RWR99552.1"/>
    <property type="molecule type" value="Genomic_DNA"/>
</dbReference>
<dbReference type="InterPro" id="IPR049680">
    <property type="entry name" value="FLVCR1-2_SLC49-like"/>
</dbReference>
<dbReference type="GO" id="GO:0016020">
    <property type="term" value="C:membrane"/>
    <property type="evidence" value="ECO:0007669"/>
    <property type="project" value="UniProtKB-SubCell"/>
</dbReference>
<gene>
    <name evidence="7" type="ORF">B4U80_02906</name>
</gene>
<keyword evidence="3 5" id="KW-1133">Transmembrane helix</keyword>
<evidence type="ECO:0000256" key="2">
    <source>
        <dbReference type="ARBA" id="ARBA00022692"/>
    </source>
</evidence>
<dbReference type="Proteomes" id="UP000288716">
    <property type="component" value="Unassembled WGS sequence"/>
</dbReference>
<dbReference type="InterPro" id="IPR036259">
    <property type="entry name" value="MFS_trans_sf"/>
</dbReference>
<dbReference type="Gene3D" id="1.20.1250.20">
    <property type="entry name" value="MFS general substrate transporter like domains"/>
    <property type="match status" value="1"/>
</dbReference>
<dbReference type="PANTHER" id="PTHR10924:SF4">
    <property type="entry name" value="GH15861P"/>
    <property type="match status" value="1"/>
</dbReference>
<evidence type="ECO:0000256" key="3">
    <source>
        <dbReference type="ARBA" id="ARBA00022989"/>
    </source>
</evidence>
<protein>
    <submittedName>
        <fullName evidence="7">Feline leukemia virus subgroup C receptor-related protein 2-like protein</fullName>
    </submittedName>
</protein>
<keyword evidence="2 5" id="KW-0812">Transmembrane</keyword>
<comment type="caution">
    <text evidence="7">The sequence shown here is derived from an EMBL/GenBank/DDBJ whole genome shotgun (WGS) entry which is preliminary data.</text>
</comment>
<name>A0A443Q957_9ACAR</name>
<evidence type="ECO:0000259" key="6">
    <source>
        <dbReference type="PROSITE" id="PS50850"/>
    </source>
</evidence>
<dbReference type="SUPFAM" id="SSF103473">
    <property type="entry name" value="MFS general substrate transporter"/>
    <property type="match status" value="1"/>
</dbReference>
<dbReference type="InterPro" id="IPR020846">
    <property type="entry name" value="MFS_dom"/>
</dbReference>
<evidence type="ECO:0000313" key="7">
    <source>
        <dbReference type="EMBL" id="RWR99552.1"/>
    </source>
</evidence>
<evidence type="ECO:0000313" key="8">
    <source>
        <dbReference type="Proteomes" id="UP000288716"/>
    </source>
</evidence>
<keyword evidence="7" id="KW-0675">Receptor</keyword>